<name>F0W4W5_9STRA</name>
<dbReference type="AlphaFoldDB" id="F0W4W5"/>
<sequence length="335" mass="39476">MAITKEYENWPHKPWNATDEMWKRKAKSLEGQYQQLLFDHQELRLEKAKLVGEVRVLRRYKEECDKSAVLEKENELLVDQVSVYRRGIEQQSEVECDLKEARLRSIRLQNELSYAEASGSKKEQLMRELEEEVSSLRRKLNKKDQELISNSRESSALMAQVKSMEAAWDVARNENKRLLNDLKKQEHAIKDLKTVKAETVHADRRIHALDSEFDNLRGQVRLRDSRIESLQEEMAASDTQIKRLRGRARELSTSVSTLREIVTEKDEALRFLKTSWETGREDTSIYPIEKPCKEQINGLMQQIEDLQVKLLLTQKEYIKKLKQAENMREKHSPRR</sequence>
<proteinExistence type="predicted"/>
<gene>
    <name evidence="2" type="primary">AlNc14C19G1936</name>
    <name evidence="2" type="ORF">ALNC14_022970</name>
</gene>
<feature type="coiled-coil region" evidence="1">
    <location>
        <begin position="119"/>
        <end position="146"/>
    </location>
</feature>
<evidence type="ECO:0000313" key="2">
    <source>
        <dbReference type="EMBL" id="CCA16154.1"/>
    </source>
</evidence>
<dbReference type="EMBL" id="FR824064">
    <property type="protein sequence ID" value="CCA16154.1"/>
    <property type="molecule type" value="Genomic_DNA"/>
</dbReference>
<dbReference type="HOGENOM" id="CLU_050617_0_0_1"/>
<keyword evidence="1" id="KW-0175">Coiled coil</keyword>
<organism evidence="2">
    <name type="scientific">Albugo laibachii Nc14</name>
    <dbReference type="NCBI Taxonomy" id="890382"/>
    <lineage>
        <taxon>Eukaryota</taxon>
        <taxon>Sar</taxon>
        <taxon>Stramenopiles</taxon>
        <taxon>Oomycota</taxon>
        <taxon>Peronosporomycetes</taxon>
        <taxon>Albuginales</taxon>
        <taxon>Albuginaceae</taxon>
        <taxon>Albugo</taxon>
    </lineage>
</organism>
<reference evidence="2" key="1">
    <citation type="journal article" date="2011" name="PLoS Biol.">
        <title>Gene gain and loss during evolution of obligate parasitism in the white rust pathogen of Arabidopsis thaliana.</title>
        <authorList>
            <person name="Kemen E."/>
            <person name="Gardiner A."/>
            <person name="Schultz-Larsen T."/>
            <person name="Kemen A.C."/>
            <person name="Balmuth A.L."/>
            <person name="Robert-Seilaniantz A."/>
            <person name="Bailey K."/>
            <person name="Holub E."/>
            <person name="Studholme D.J."/>
            <person name="Maclean D."/>
            <person name="Jones J.D."/>
        </authorList>
    </citation>
    <scope>NUCLEOTIDE SEQUENCE</scope>
</reference>
<dbReference type="Gene3D" id="1.10.287.1490">
    <property type="match status" value="1"/>
</dbReference>
<accession>F0W4W5</accession>
<protein>
    <submittedName>
        <fullName evidence="2">Uncharacterized protein AlNc14C19G1936</fullName>
    </submittedName>
</protein>
<evidence type="ECO:0000256" key="1">
    <source>
        <dbReference type="SAM" id="Coils"/>
    </source>
</evidence>
<reference evidence="2" key="2">
    <citation type="submission" date="2011-02" db="EMBL/GenBank/DDBJ databases">
        <authorList>
            <person name="MacLean D."/>
        </authorList>
    </citation>
    <scope>NUCLEOTIDE SEQUENCE</scope>
</reference>